<dbReference type="PANTHER" id="PTHR43047">
    <property type="entry name" value="TWO-COMPONENT HISTIDINE PROTEIN KINASE"/>
    <property type="match status" value="1"/>
</dbReference>
<feature type="compositionally biased region" description="Polar residues" evidence="19">
    <location>
        <begin position="754"/>
        <end position="764"/>
    </location>
</feature>
<dbReference type="InterPro" id="IPR011006">
    <property type="entry name" value="CheY-like_superfamily"/>
</dbReference>
<dbReference type="PANTHER" id="PTHR43047:SF78">
    <property type="entry name" value="SENSORY_REGULATORY PROTEIN RPFC"/>
    <property type="match status" value="1"/>
</dbReference>
<keyword evidence="10" id="KW-0067">ATP-binding</keyword>
<dbReference type="PROSITE" id="PS50109">
    <property type="entry name" value="HIS_KIN"/>
    <property type="match status" value="1"/>
</dbReference>
<dbReference type="GO" id="GO:0000155">
    <property type="term" value="F:phosphorelay sensor kinase activity"/>
    <property type="evidence" value="ECO:0007669"/>
    <property type="project" value="InterPro"/>
</dbReference>
<keyword evidence="4" id="KW-1003">Cell membrane</keyword>
<dbReference type="EMBL" id="CP022423">
    <property type="protein sequence ID" value="ASM78079.1"/>
    <property type="molecule type" value="Genomic_DNA"/>
</dbReference>
<dbReference type="InterPro" id="IPR036890">
    <property type="entry name" value="HATPase_C_sf"/>
</dbReference>
<dbReference type="SMART" id="SM00388">
    <property type="entry name" value="HisKA"/>
    <property type="match status" value="1"/>
</dbReference>
<feature type="domain" description="HPt" evidence="22">
    <location>
        <begin position="650"/>
        <end position="743"/>
    </location>
</feature>
<feature type="coiled-coil region" evidence="18">
    <location>
        <begin position="199"/>
        <end position="226"/>
    </location>
</feature>
<dbReference type="CDD" id="cd00082">
    <property type="entry name" value="HisKA"/>
    <property type="match status" value="1"/>
</dbReference>
<keyword evidence="13" id="KW-0472">Membrane</keyword>
<feature type="region of interest" description="Disordered" evidence="19">
    <location>
        <begin position="452"/>
        <end position="473"/>
    </location>
</feature>
<evidence type="ECO:0000256" key="18">
    <source>
        <dbReference type="SAM" id="Coils"/>
    </source>
</evidence>
<dbReference type="InterPro" id="IPR005467">
    <property type="entry name" value="His_kinase_dom"/>
</dbReference>
<dbReference type="Gene3D" id="3.30.565.10">
    <property type="entry name" value="Histidine kinase-like ATPase, C-terminal domain"/>
    <property type="match status" value="1"/>
</dbReference>
<evidence type="ECO:0000259" key="22">
    <source>
        <dbReference type="PROSITE" id="PS50894"/>
    </source>
</evidence>
<dbReference type="PROSITE" id="PS50894">
    <property type="entry name" value="HPT"/>
    <property type="match status" value="1"/>
</dbReference>
<keyword evidence="24" id="KW-1185">Reference proteome</keyword>
<name>A0A221KGL9_VITFI</name>
<feature type="region of interest" description="Disordered" evidence="19">
    <location>
        <begin position="751"/>
        <end position="770"/>
    </location>
</feature>
<dbReference type="PROSITE" id="PS50110">
    <property type="entry name" value="RESPONSE_REGULATORY"/>
    <property type="match status" value="1"/>
</dbReference>
<dbReference type="InterPro" id="IPR036097">
    <property type="entry name" value="HisK_dim/P_sf"/>
</dbReference>
<keyword evidence="6 17" id="KW-0597">Phosphoprotein</keyword>
<feature type="compositionally biased region" description="Low complexity" evidence="19">
    <location>
        <begin position="452"/>
        <end position="466"/>
    </location>
</feature>
<feature type="domain" description="Histidine kinase" evidence="20">
    <location>
        <begin position="233"/>
        <end position="449"/>
    </location>
</feature>
<evidence type="ECO:0000313" key="24">
    <source>
        <dbReference type="Proteomes" id="UP000199729"/>
    </source>
</evidence>
<organism evidence="23 24">
    <name type="scientific">Vitreoscilla filiformis</name>
    <dbReference type="NCBI Taxonomy" id="63"/>
    <lineage>
        <taxon>Bacteria</taxon>
        <taxon>Pseudomonadati</taxon>
        <taxon>Pseudomonadota</taxon>
        <taxon>Betaproteobacteria</taxon>
        <taxon>Neisseriales</taxon>
        <taxon>Neisseriaceae</taxon>
        <taxon>Vitreoscilla</taxon>
    </lineage>
</organism>
<dbReference type="GO" id="GO:0005886">
    <property type="term" value="C:plasma membrane"/>
    <property type="evidence" value="ECO:0007669"/>
    <property type="project" value="UniProtKB-SubCell"/>
</dbReference>
<accession>A0A221KGL9</accession>
<evidence type="ECO:0000256" key="19">
    <source>
        <dbReference type="SAM" id="MobiDB-lite"/>
    </source>
</evidence>
<evidence type="ECO:0000259" key="20">
    <source>
        <dbReference type="PROSITE" id="PS50109"/>
    </source>
</evidence>
<evidence type="ECO:0000256" key="10">
    <source>
        <dbReference type="ARBA" id="ARBA00022840"/>
    </source>
</evidence>
<keyword evidence="5" id="KW-0997">Cell inner membrane</keyword>
<evidence type="ECO:0000256" key="4">
    <source>
        <dbReference type="ARBA" id="ARBA00022475"/>
    </source>
</evidence>
<dbReference type="InterPro" id="IPR036641">
    <property type="entry name" value="HPT_dom_sf"/>
</dbReference>
<evidence type="ECO:0000256" key="16">
    <source>
        <dbReference type="PROSITE-ProRule" id="PRU00110"/>
    </source>
</evidence>
<sequence>MSLALFLALLVVMGVQFRQVKLLERSIALVDHARGWSFSEVEFEALRVIAALQDAQLAPDEPSVTARWMVRHDIFVSRLSLIGPERQELAVPQHLRYEATREALYAWSHLADAVRLAGEVTPAGRPSGMELAALQALLEVWLPTLRELSVAASVSASEREDERIRAVSQLNKMGLVTTIVFGLLTLSLALMLRYDAQLIRRRGQELEALTARLEQARAAADGANQAKSVFLATMSHELRTPLHGMLGMLDLLSTQPPEDQRRCYLQTAQDATQHLLALLNDILDMSRLESGRLTLCVGPVDLGRLLADVGSVMQAAARTRGLTLRVERGPQVPTWVQADDTRLRQVLFNLLSNAIKFTPQGEVSLRVEGGAQGVAFVVKDTGIGMDGATLDRLFQRFSQGDAGIARRYGGTGLGLEISRTLARMMGGDISVSSHPGQGSCFTVVLPLPLSEAPAASSEAPPSAGVPCAPPPDVSPSADGPLDILVVEDDPSSRLYLSTLLGQLGHRVRQVNDGAQALDTLNEHWADVVLIDMHMPVLDGLATTRRLRLRPDALAHIPVIAVTADAYEVARANALQAGMNDVLVKPFDAAAVRVLLGRWFGAHRADVAPGAPMAAGLSAPSPAPAPAPANAGGVARLIHLDALASACQVFTHAKLQGLLGQFLADQSGTLGRLVAAGQAQDAAQLTQAAHQLKGGATLLGLKAVAEQARHIEQQSRATPPQCDVEAIAQLQHTWQETQACCRLLGFTAATMPAPSAQTTTGSGSSRMPKRP</sequence>
<evidence type="ECO:0000256" key="7">
    <source>
        <dbReference type="ARBA" id="ARBA00022679"/>
    </source>
</evidence>
<dbReference type="Pfam" id="PF00072">
    <property type="entry name" value="Response_reg"/>
    <property type="match status" value="1"/>
</dbReference>
<dbReference type="SUPFAM" id="SSF52172">
    <property type="entry name" value="CheY-like"/>
    <property type="match status" value="1"/>
</dbReference>
<dbReference type="Proteomes" id="UP000199729">
    <property type="component" value="Chromosome"/>
</dbReference>
<gene>
    <name evidence="23" type="ORF">VITFI_CDS2301</name>
</gene>
<keyword evidence="11" id="KW-1133">Transmembrane helix</keyword>
<keyword evidence="18" id="KW-0175">Coiled coil</keyword>
<dbReference type="InterPro" id="IPR008207">
    <property type="entry name" value="Sig_transdc_His_kin_Hpt_dom"/>
</dbReference>
<evidence type="ECO:0000256" key="3">
    <source>
        <dbReference type="ARBA" id="ARBA00012438"/>
    </source>
</evidence>
<evidence type="ECO:0000256" key="2">
    <source>
        <dbReference type="ARBA" id="ARBA00004429"/>
    </source>
</evidence>
<keyword evidence="8" id="KW-0812">Transmembrane</keyword>
<dbReference type="EC" id="2.7.13.3" evidence="3"/>
<dbReference type="AlphaFoldDB" id="A0A221KGL9"/>
<dbReference type="Pfam" id="PF02518">
    <property type="entry name" value="HATPase_c"/>
    <property type="match status" value="1"/>
</dbReference>
<evidence type="ECO:0000256" key="12">
    <source>
        <dbReference type="ARBA" id="ARBA00023012"/>
    </source>
</evidence>
<dbReference type="InterPro" id="IPR003661">
    <property type="entry name" value="HisK_dim/P_dom"/>
</dbReference>
<evidence type="ECO:0000256" key="1">
    <source>
        <dbReference type="ARBA" id="ARBA00000085"/>
    </source>
</evidence>
<reference evidence="23 24" key="1">
    <citation type="submission" date="2017-07" db="EMBL/GenBank/DDBJ databases">
        <title>Complete Genome Sequence of the cosmetic ferment Vitreoscilla filiformis (ATCC15551).</title>
        <authorList>
            <person name="Contreras S."/>
            <person name="Sagory-Zalkind P."/>
            <person name="Blanquart H."/>
            <person name="Iltis A."/>
            <person name="Morand S.C."/>
        </authorList>
    </citation>
    <scope>NUCLEOTIDE SEQUENCE [LARGE SCALE GENOMIC DNA]</scope>
    <source>
        <strain evidence="23 24">ATCC 15551</strain>
    </source>
</reference>
<feature type="domain" description="Response regulatory" evidence="21">
    <location>
        <begin position="482"/>
        <end position="599"/>
    </location>
</feature>
<dbReference type="Pfam" id="PF00512">
    <property type="entry name" value="HisKA"/>
    <property type="match status" value="1"/>
</dbReference>
<dbReference type="PRINTS" id="PR00344">
    <property type="entry name" value="BCTRLSENSOR"/>
</dbReference>
<evidence type="ECO:0000256" key="14">
    <source>
        <dbReference type="ARBA" id="ARBA00058004"/>
    </source>
</evidence>
<dbReference type="KEGG" id="vff:VITFI_CDS2301"/>
<dbReference type="Pfam" id="PF01627">
    <property type="entry name" value="Hpt"/>
    <property type="match status" value="1"/>
</dbReference>
<dbReference type="InterPro" id="IPR003594">
    <property type="entry name" value="HATPase_dom"/>
</dbReference>
<dbReference type="SMART" id="SM00448">
    <property type="entry name" value="REC"/>
    <property type="match status" value="1"/>
</dbReference>
<dbReference type="CDD" id="cd16922">
    <property type="entry name" value="HATPase_EvgS-ArcB-TorS-like"/>
    <property type="match status" value="1"/>
</dbReference>
<protein>
    <recommendedName>
        <fullName evidence="15">Virulence sensor protein BvgS</fullName>
        <ecNumber evidence="3">2.7.13.3</ecNumber>
    </recommendedName>
</protein>
<evidence type="ECO:0000256" key="17">
    <source>
        <dbReference type="PROSITE-ProRule" id="PRU00169"/>
    </source>
</evidence>
<dbReference type="SUPFAM" id="SSF47226">
    <property type="entry name" value="Histidine-containing phosphotransfer domain, HPT domain"/>
    <property type="match status" value="1"/>
</dbReference>
<evidence type="ECO:0000313" key="23">
    <source>
        <dbReference type="EMBL" id="ASM78079.1"/>
    </source>
</evidence>
<dbReference type="FunFam" id="3.30.565.10:FF:000010">
    <property type="entry name" value="Sensor histidine kinase RcsC"/>
    <property type="match status" value="1"/>
</dbReference>
<comment type="function">
    <text evidence="14">Member of the two-component regulatory system BvgS/BvgA. Phosphorylates BvgA via a four-step phosphorelay in response to environmental signals.</text>
</comment>
<evidence type="ECO:0000256" key="9">
    <source>
        <dbReference type="ARBA" id="ARBA00022777"/>
    </source>
</evidence>
<feature type="modified residue" description="4-aspartylphosphate" evidence="17">
    <location>
        <position position="531"/>
    </location>
</feature>
<keyword evidence="7" id="KW-0808">Transferase</keyword>
<dbReference type="SMART" id="SM00387">
    <property type="entry name" value="HATPase_c"/>
    <property type="match status" value="1"/>
</dbReference>
<dbReference type="InterPro" id="IPR004358">
    <property type="entry name" value="Sig_transdc_His_kin-like_C"/>
</dbReference>
<dbReference type="Gene3D" id="3.40.50.2300">
    <property type="match status" value="1"/>
</dbReference>
<evidence type="ECO:0000256" key="8">
    <source>
        <dbReference type="ARBA" id="ARBA00022692"/>
    </source>
</evidence>
<keyword evidence="12" id="KW-0902">Two-component regulatory system</keyword>
<evidence type="ECO:0000259" key="21">
    <source>
        <dbReference type="PROSITE" id="PS50110"/>
    </source>
</evidence>
<dbReference type="InterPro" id="IPR001789">
    <property type="entry name" value="Sig_transdc_resp-reg_receiver"/>
</dbReference>
<keyword evidence="9" id="KW-0418">Kinase</keyword>
<feature type="modified residue" description="Phosphohistidine" evidence="16">
    <location>
        <position position="689"/>
    </location>
</feature>
<evidence type="ECO:0000256" key="13">
    <source>
        <dbReference type="ARBA" id="ARBA00023136"/>
    </source>
</evidence>
<evidence type="ECO:0000256" key="6">
    <source>
        <dbReference type="ARBA" id="ARBA00022553"/>
    </source>
</evidence>
<dbReference type="SUPFAM" id="SSF47384">
    <property type="entry name" value="Homodimeric domain of signal transducing histidine kinase"/>
    <property type="match status" value="1"/>
</dbReference>
<dbReference type="Gene3D" id="1.10.287.130">
    <property type="match status" value="1"/>
</dbReference>
<dbReference type="Gene3D" id="1.20.120.160">
    <property type="entry name" value="HPT domain"/>
    <property type="match status" value="1"/>
</dbReference>
<evidence type="ECO:0000256" key="15">
    <source>
        <dbReference type="ARBA" id="ARBA00070152"/>
    </source>
</evidence>
<comment type="subcellular location">
    <subcellularLocation>
        <location evidence="2">Cell inner membrane</location>
        <topology evidence="2">Multi-pass membrane protein</topology>
    </subcellularLocation>
</comment>
<evidence type="ECO:0000256" key="11">
    <source>
        <dbReference type="ARBA" id="ARBA00022989"/>
    </source>
</evidence>
<dbReference type="SUPFAM" id="SSF55874">
    <property type="entry name" value="ATPase domain of HSP90 chaperone/DNA topoisomerase II/histidine kinase"/>
    <property type="match status" value="1"/>
</dbReference>
<keyword evidence="10" id="KW-0547">Nucleotide-binding</keyword>
<evidence type="ECO:0000256" key="5">
    <source>
        <dbReference type="ARBA" id="ARBA00022519"/>
    </source>
</evidence>
<dbReference type="CDD" id="cd17546">
    <property type="entry name" value="REC_hyHK_CKI1_RcsC-like"/>
    <property type="match status" value="1"/>
</dbReference>
<proteinExistence type="predicted"/>
<comment type="catalytic activity">
    <reaction evidence="1">
        <text>ATP + protein L-histidine = ADP + protein N-phospho-L-histidine.</text>
        <dbReference type="EC" id="2.7.13.3"/>
    </reaction>
</comment>